<evidence type="ECO:0000313" key="3">
    <source>
        <dbReference type="Proteomes" id="UP000199356"/>
    </source>
</evidence>
<feature type="transmembrane region" description="Helical" evidence="1">
    <location>
        <begin position="12"/>
        <end position="31"/>
    </location>
</feature>
<gene>
    <name evidence="2" type="ORF">SAMN04488047_10652</name>
</gene>
<evidence type="ECO:0000256" key="1">
    <source>
        <dbReference type="SAM" id="Phobius"/>
    </source>
</evidence>
<dbReference type="AlphaFoldDB" id="A0A1I5Q383"/>
<keyword evidence="1" id="KW-0472">Membrane</keyword>
<dbReference type="Proteomes" id="UP000199356">
    <property type="component" value="Unassembled WGS sequence"/>
</dbReference>
<proteinExistence type="predicted"/>
<evidence type="ECO:0000313" key="2">
    <source>
        <dbReference type="EMBL" id="SFP40828.1"/>
    </source>
</evidence>
<sequence>MRRVSLMSVAPGVVGATSVTVGAVTVSAAILP</sequence>
<reference evidence="2 3" key="1">
    <citation type="submission" date="2016-10" db="EMBL/GenBank/DDBJ databases">
        <authorList>
            <person name="de Groot N.N."/>
        </authorList>
    </citation>
    <scope>NUCLEOTIDE SEQUENCE [LARGE SCALE GENOMIC DNA]</scope>
    <source>
        <strain evidence="2 3">DSM 19547</strain>
    </source>
</reference>
<dbReference type="EMBL" id="FOXA01000006">
    <property type="protein sequence ID" value="SFP40828.1"/>
    <property type="molecule type" value="Genomic_DNA"/>
</dbReference>
<keyword evidence="1" id="KW-0812">Transmembrane</keyword>
<organism evidence="2 3">
    <name type="scientific">Tranquillimonas alkanivorans</name>
    <dbReference type="NCBI Taxonomy" id="441119"/>
    <lineage>
        <taxon>Bacteria</taxon>
        <taxon>Pseudomonadati</taxon>
        <taxon>Pseudomonadota</taxon>
        <taxon>Alphaproteobacteria</taxon>
        <taxon>Rhodobacterales</taxon>
        <taxon>Roseobacteraceae</taxon>
        <taxon>Tranquillimonas</taxon>
    </lineage>
</organism>
<accession>A0A1I5Q383</accession>
<keyword evidence="1" id="KW-1133">Transmembrane helix</keyword>
<keyword evidence="3" id="KW-1185">Reference proteome</keyword>
<dbReference type="STRING" id="441119.SAMN04488047_10652"/>
<name>A0A1I5Q383_9RHOB</name>
<protein>
    <submittedName>
        <fullName evidence="2">Uncharacterized protein</fullName>
    </submittedName>
</protein>